<feature type="domain" description="PAS" evidence="1">
    <location>
        <begin position="157"/>
        <end position="225"/>
    </location>
</feature>
<evidence type="ECO:0000313" key="5">
    <source>
        <dbReference type="Proteomes" id="UP000251571"/>
    </source>
</evidence>
<feature type="domain" description="PAS" evidence="1">
    <location>
        <begin position="398"/>
        <end position="468"/>
    </location>
</feature>
<accession>A0A2Y9A4X3</accession>
<dbReference type="Proteomes" id="UP000251571">
    <property type="component" value="Unassembled WGS sequence"/>
</dbReference>
<dbReference type="EMBL" id="QGDJ01000001">
    <property type="protein sequence ID" value="PWJ22230.1"/>
    <property type="molecule type" value="Genomic_DNA"/>
</dbReference>
<dbReference type="Gene3D" id="3.30.450.20">
    <property type="entry name" value="PAS domain"/>
    <property type="match status" value="2"/>
</dbReference>
<dbReference type="SUPFAM" id="SSF55785">
    <property type="entry name" value="PYP-like sensor domain (PAS domain)"/>
    <property type="match status" value="3"/>
</dbReference>
<protein>
    <submittedName>
        <fullName evidence="2">PAS domain-containing protein</fullName>
    </submittedName>
    <submittedName>
        <fullName evidence="3">PAS fold</fullName>
    </submittedName>
</protein>
<reference evidence="2 4" key="2">
    <citation type="submission" date="2018-03" db="EMBL/GenBank/DDBJ databases">
        <title>Genomic Encyclopedia of Archaeal and Bacterial Type Strains, Phase II (KMG-II): from individual species to whole genera.</title>
        <authorList>
            <person name="Goeker M."/>
        </authorList>
    </citation>
    <scope>NUCLEOTIDE SEQUENCE [LARGE SCALE GENOMIC DNA]</scope>
    <source>
        <strain evidence="2 4">DSM 25227</strain>
    </source>
</reference>
<dbReference type="RefSeq" id="WP_170125276.1">
    <property type="nucleotide sequence ID" value="NZ_QGDJ01000001.1"/>
</dbReference>
<name>A0A2Y9A4X3_9RHOB</name>
<evidence type="ECO:0000313" key="3">
    <source>
        <dbReference type="EMBL" id="SSA38508.1"/>
    </source>
</evidence>
<proteinExistence type="predicted"/>
<dbReference type="InterPro" id="IPR000014">
    <property type="entry name" value="PAS"/>
</dbReference>
<dbReference type="SMART" id="SM00091">
    <property type="entry name" value="PAS"/>
    <property type="match status" value="3"/>
</dbReference>
<evidence type="ECO:0000313" key="4">
    <source>
        <dbReference type="Proteomes" id="UP000245839"/>
    </source>
</evidence>
<reference evidence="3 5" key="1">
    <citation type="submission" date="2016-10" db="EMBL/GenBank/DDBJ databases">
        <authorList>
            <person name="Cai Z."/>
        </authorList>
    </citation>
    <scope>NUCLEOTIDE SEQUENCE [LARGE SCALE GENOMIC DNA]</scope>
    <source>
        <strain evidence="3 5">DSM 25227</strain>
    </source>
</reference>
<evidence type="ECO:0000259" key="1">
    <source>
        <dbReference type="SMART" id="SM00091"/>
    </source>
</evidence>
<keyword evidence="4" id="KW-1185">Reference proteome</keyword>
<organism evidence="3 5">
    <name type="scientific">Jannaschia seohaensis</name>
    <dbReference type="NCBI Taxonomy" id="475081"/>
    <lineage>
        <taxon>Bacteria</taxon>
        <taxon>Pseudomonadati</taxon>
        <taxon>Pseudomonadota</taxon>
        <taxon>Alphaproteobacteria</taxon>
        <taxon>Rhodobacterales</taxon>
        <taxon>Roseobacteraceae</taxon>
        <taxon>Jannaschia</taxon>
    </lineage>
</organism>
<feature type="domain" description="PAS" evidence="1">
    <location>
        <begin position="268"/>
        <end position="334"/>
    </location>
</feature>
<dbReference type="Pfam" id="PF12860">
    <property type="entry name" value="PAS_7"/>
    <property type="match status" value="1"/>
</dbReference>
<sequence length="524" mass="57766">MTWGSILFLFLLPGALAGALALSVTLWLIRAKPRRVPPVILGTLSEPRSFVFRDGYLVAHSDNVGFLLPEPIDHLRAWDSLIDNLGQMVDGTFAAFEALEQDGRSFRLEGRLGTDRLHILGLREGSDLRISVTSAEGAETAMRIEIDNLRALEDENALLTRAADSSPTASWRLDTEGRVVWANAAYQDLVARYRGEDASRGWPLTDLFESTTAVSTGRSRRQLTGLEGEDHWFEIVAGGRDAHGMRHLHAVALDSVVAAEESLRIFMQTLTKTFAYLPTGLAIFDRDRRLAMFNPALMDMAGLEGGWLSRRPTLEAFFDALRERRRLPEPRDYKAWRERLSDLGRVGEGGTYRETWSLPTGQIYRVTGRPYADGAIALMFEDVSADIYADRAHREERDALAHALSASEDALVVFDAEGRRVAANPMAQSLLPPGRDGTLPETLDDAILIWRSAFSPSSAWAEIRDAARGSGPTAQLSDWTETLHRTAGTDVTMRVVPKRGGGLALGFCCTTMAEEVRPASVAAE</sequence>
<dbReference type="AlphaFoldDB" id="A0A2Y9A4X3"/>
<dbReference type="Proteomes" id="UP000245839">
    <property type="component" value="Unassembled WGS sequence"/>
</dbReference>
<dbReference type="EMBL" id="UETC01000001">
    <property type="protein sequence ID" value="SSA38508.1"/>
    <property type="molecule type" value="Genomic_DNA"/>
</dbReference>
<evidence type="ECO:0000313" key="2">
    <source>
        <dbReference type="EMBL" id="PWJ22230.1"/>
    </source>
</evidence>
<dbReference type="InterPro" id="IPR035965">
    <property type="entry name" value="PAS-like_dom_sf"/>
</dbReference>
<gene>
    <name evidence="2" type="ORF">BCF38_101640</name>
    <name evidence="3" type="ORF">SAMN05421539_101640</name>
</gene>